<dbReference type="RefSeq" id="WP_131993892.1">
    <property type="nucleotide sequence ID" value="NZ_SMGK01000002.1"/>
</dbReference>
<feature type="coiled-coil region" evidence="2">
    <location>
        <begin position="104"/>
        <end position="138"/>
    </location>
</feature>
<reference evidence="8 9" key="1">
    <citation type="submission" date="2019-03" db="EMBL/GenBank/DDBJ databases">
        <title>Genomic Encyclopedia of Type Strains, Phase IV (KMG-IV): sequencing the most valuable type-strain genomes for metagenomic binning, comparative biology and taxonomic classification.</title>
        <authorList>
            <person name="Goeker M."/>
        </authorList>
    </citation>
    <scope>NUCLEOTIDE SEQUENCE [LARGE SCALE GENOMIC DNA]</scope>
    <source>
        <strain evidence="8 9">DSM 103428</strain>
    </source>
</reference>
<evidence type="ECO:0000256" key="4">
    <source>
        <dbReference type="SAM" id="Phobius"/>
    </source>
</evidence>
<dbReference type="Gene3D" id="2.40.30.170">
    <property type="match status" value="1"/>
</dbReference>
<comment type="similarity">
    <text evidence="1">Belongs to the membrane fusion protein (MFP) (TC 8.A.1) family.</text>
</comment>
<dbReference type="NCBIfam" id="TIGR01730">
    <property type="entry name" value="RND_mfp"/>
    <property type="match status" value="1"/>
</dbReference>
<evidence type="ECO:0000313" key="9">
    <source>
        <dbReference type="Proteomes" id="UP000295210"/>
    </source>
</evidence>
<dbReference type="EMBL" id="SMGK01000002">
    <property type="protein sequence ID" value="TCK73797.1"/>
    <property type="molecule type" value="Genomic_DNA"/>
</dbReference>
<dbReference type="PANTHER" id="PTHR30469">
    <property type="entry name" value="MULTIDRUG RESISTANCE PROTEIN MDTA"/>
    <property type="match status" value="1"/>
</dbReference>
<evidence type="ECO:0000256" key="2">
    <source>
        <dbReference type="SAM" id="Coils"/>
    </source>
</evidence>
<dbReference type="Pfam" id="PF25967">
    <property type="entry name" value="RND-MFP_C"/>
    <property type="match status" value="1"/>
</dbReference>
<keyword evidence="2" id="KW-0175">Coiled coil</keyword>
<evidence type="ECO:0000256" key="3">
    <source>
        <dbReference type="SAM" id="MobiDB-lite"/>
    </source>
</evidence>
<evidence type="ECO:0000259" key="5">
    <source>
        <dbReference type="Pfam" id="PF25954"/>
    </source>
</evidence>
<feature type="coiled-coil region" evidence="2">
    <location>
        <begin position="179"/>
        <end position="206"/>
    </location>
</feature>
<keyword evidence="4" id="KW-0472">Membrane</keyword>
<feature type="domain" description="Multidrug resistance protein MdtA-like C-terminal permuted SH3" evidence="6">
    <location>
        <begin position="332"/>
        <end position="390"/>
    </location>
</feature>
<evidence type="ECO:0000259" key="6">
    <source>
        <dbReference type="Pfam" id="PF25967"/>
    </source>
</evidence>
<dbReference type="InterPro" id="IPR058627">
    <property type="entry name" value="MdtA-like_C"/>
</dbReference>
<dbReference type="GO" id="GO:0015562">
    <property type="term" value="F:efflux transmembrane transporter activity"/>
    <property type="evidence" value="ECO:0007669"/>
    <property type="project" value="TreeGrafter"/>
</dbReference>
<keyword evidence="9" id="KW-1185">Reference proteome</keyword>
<dbReference type="PANTHER" id="PTHR30469:SF37">
    <property type="entry name" value="RAGD PROTEIN"/>
    <property type="match status" value="1"/>
</dbReference>
<dbReference type="InterPro" id="IPR058792">
    <property type="entry name" value="Beta-barrel_RND_2"/>
</dbReference>
<dbReference type="InterPro" id="IPR058647">
    <property type="entry name" value="BSH_CzcB-like"/>
</dbReference>
<dbReference type="Proteomes" id="UP000295210">
    <property type="component" value="Unassembled WGS sequence"/>
</dbReference>
<feature type="region of interest" description="Disordered" evidence="3">
    <location>
        <begin position="384"/>
        <end position="412"/>
    </location>
</feature>
<evidence type="ECO:0000259" key="7">
    <source>
        <dbReference type="Pfam" id="PF25973"/>
    </source>
</evidence>
<dbReference type="OrthoDB" id="7422354at2"/>
<proteinExistence type="inferred from homology"/>
<name>A0A4R1L907_9BACT</name>
<dbReference type="SUPFAM" id="SSF111369">
    <property type="entry name" value="HlyD-like secretion proteins"/>
    <property type="match status" value="1"/>
</dbReference>
<feature type="domain" description="CusB-like beta-barrel" evidence="5">
    <location>
        <begin position="256"/>
        <end position="326"/>
    </location>
</feature>
<accession>A0A4R1L907</accession>
<dbReference type="GO" id="GO:1990281">
    <property type="term" value="C:efflux pump complex"/>
    <property type="evidence" value="ECO:0007669"/>
    <property type="project" value="TreeGrafter"/>
</dbReference>
<protein>
    <submittedName>
        <fullName evidence="8">RND family efflux transporter MFP subunit</fullName>
    </submittedName>
</protein>
<dbReference type="Gene3D" id="2.40.50.100">
    <property type="match status" value="1"/>
</dbReference>
<keyword evidence="4" id="KW-1133">Transmembrane helix</keyword>
<evidence type="ECO:0000256" key="1">
    <source>
        <dbReference type="ARBA" id="ARBA00009477"/>
    </source>
</evidence>
<organism evidence="8 9">
    <name type="scientific">Acidipila rosea</name>
    <dbReference type="NCBI Taxonomy" id="768535"/>
    <lineage>
        <taxon>Bacteria</taxon>
        <taxon>Pseudomonadati</taxon>
        <taxon>Acidobacteriota</taxon>
        <taxon>Terriglobia</taxon>
        <taxon>Terriglobales</taxon>
        <taxon>Acidobacteriaceae</taxon>
        <taxon>Acidipila</taxon>
    </lineage>
</organism>
<dbReference type="Gene3D" id="1.10.287.470">
    <property type="entry name" value="Helix hairpin bin"/>
    <property type="match status" value="1"/>
</dbReference>
<dbReference type="Gene3D" id="2.40.420.20">
    <property type="match status" value="1"/>
</dbReference>
<dbReference type="AlphaFoldDB" id="A0A4R1L907"/>
<evidence type="ECO:0000313" key="8">
    <source>
        <dbReference type="EMBL" id="TCK73797.1"/>
    </source>
</evidence>
<dbReference type="Pfam" id="PF25973">
    <property type="entry name" value="BSH_CzcB"/>
    <property type="match status" value="1"/>
</dbReference>
<gene>
    <name evidence="8" type="ORF">C7378_1411</name>
</gene>
<feature type="compositionally biased region" description="Basic and acidic residues" evidence="3">
    <location>
        <begin position="384"/>
        <end position="399"/>
    </location>
</feature>
<dbReference type="Pfam" id="PF25954">
    <property type="entry name" value="Beta-barrel_RND_2"/>
    <property type="match status" value="1"/>
</dbReference>
<sequence>MRKRSSLIWIGIVVVVLAVVLVLYKGHQKDESKASAAERPSSTPAARVVAVKRGAIEHVLTLAGQFQPYQVVDVHAKVAGYIKNIYVDIGDKVHAGETLAILEVPELNAQLQETVAEAQRAREEITRETHEVQRTESVHAALHADYTRLIAASKAQPGLIAQQELDNAQAKDLSSEAQIDAAKSALAAAKQQAAMASANRERVNDLNDYTHVVSPLNGVVIWRYADTGALIQAGTSSEVQSLPVVKVSQSDLLRLRVPVPESAVAYVHVGQPMQVRVDAVNRSFTGMVVRFTRNVSLDTRTMETEIDVPNKDLSLTPGMYANTMLELAHHSNILTVPVEAVMKEGDDQVVLVVNQQNKVEKRVVQVGIAGSHLVEIKSGVQEGDRVIDGGQGKYEHGETVDPQLAPSPNNDIMHEAGSMIDLNTESGGAE</sequence>
<dbReference type="InterPro" id="IPR006143">
    <property type="entry name" value="RND_pump_MFP"/>
</dbReference>
<comment type="caution">
    <text evidence="8">The sequence shown here is derived from an EMBL/GenBank/DDBJ whole genome shotgun (WGS) entry which is preliminary data.</text>
</comment>
<feature type="transmembrane region" description="Helical" evidence="4">
    <location>
        <begin position="7"/>
        <end position="24"/>
    </location>
</feature>
<keyword evidence="4" id="KW-0812">Transmembrane</keyword>
<feature type="domain" description="CzcB-like barrel-sandwich hybrid" evidence="7">
    <location>
        <begin position="71"/>
        <end position="235"/>
    </location>
</feature>